<evidence type="ECO:0000256" key="6">
    <source>
        <dbReference type="ARBA" id="ARBA00023136"/>
    </source>
</evidence>
<dbReference type="InterPro" id="IPR050366">
    <property type="entry name" value="BP-dependent_transpt_permease"/>
</dbReference>
<evidence type="ECO:0000259" key="8">
    <source>
        <dbReference type="PROSITE" id="PS50928"/>
    </source>
</evidence>
<evidence type="ECO:0000256" key="5">
    <source>
        <dbReference type="ARBA" id="ARBA00022989"/>
    </source>
</evidence>
<reference evidence="9 10" key="1">
    <citation type="submission" date="2019-03" db="EMBL/GenBank/DDBJ databases">
        <title>Genomic Encyclopedia of Archaeal and Bacterial Type Strains, Phase II (KMG-II): from individual species to whole genera.</title>
        <authorList>
            <person name="Goeker M."/>
        </authorList>
    </citation>
    <scope>NUCLEOTIDE SEQUENCE [LARGE SCALE GENOMIC DNA]</scope>
    <source>
        <strain evidence="9 10">DSM 45499</strain>
    </source>
</reference>
<organism evidence="9 10">
    <name type="scientific">Actinophytocola oryzae</name>
    <dbReference type="NCBI Taxonomy" id="502181"/>
    <lineage>
        <taxon>Bacteria</taxon>
        <taxon>Bacillati</taxon>
        <taxon>Actinomycetota</taxon>
        <taxon>Actinomycetes</taxon>
        <taxon>Pseudonocardiales</taxon>
        <taxon>Pseudonocardiaceae</taxon>
    </lineage>
</organism>
<feature type="transmembrane region" description="Helical" evidence="7">
    <location>
        <begin position="231"/>
        <end position="255"/>
    </location>
</feature>
<feature type="domain" description="ABC transmembrane type-1" evidence="8">
    <location>
        <begin position="110"/>
        <end position="302"/>
    </location>
</feature>
<proteinExistence type="inferred from homology"/>
<feature type="transmembrane region" description="Helical" evidence="7">
    <location>
        <begin position="174"/>
        <end position="193"/>
    </location>
</feature>
<dbReference type="Proteomes" id="UP000294927">
    <property type="component" value="Unassembled WGS sequence"/>
</dbReference>
<comment type="similarity">
    <text evidence="7">Belongs to the binding-protein-dependent transport system permease family.</text>
</comment>
<comment type="subcellular location">
    <subcellularLocation>
        <location evidence="1 7">Cell membrane</location>
        <topology evidence="1 7">Multi-pass membrane protein</topology>
    </subcellularLocation>
</comment>
<evidence type="ECO:0000313" key="10">
    <source>
        <dbReference type="Proteomes" id="UP000294927"/>
    </source>
</evidence>
<name>A0A4R7V757_9PSEU</name>
<keyword evidence="5 7" id="KW-1133">Transmembrane helix</keyword>
<feature type="transmembrane region" description="Helical" evidence="7">
    <location>
        <begin position="280"/>
        <end position="305"/>
    </location>
</feature>
<dbReference type="GO" id="GO:0005886">
    <property type="term" value="C:plasma membrane"/>
    <property type="evidence" value="ECO:0007669"/>
    <property type="project" value="UniProtKB-SubCell"/>
</dbReference>
<dbReference type="GO" id="GO:0055085">
    <property type="term" value="P:transmembrane transport"/>
    <property type="evidence" value="ECO:0007669"/>
    <property type="project" value="InterPro"/>
</dbReference>
<protein>
    <submittedName>
        <fullName evidence="9">Peptide/nickel transport system permease protein</fullName>
    </submittedName>
</protein>
<dbReference type="PANTHER" id="PTHR43386:SF1">
    <property type="entry name" value="D,D-DIPEPTIDE TRANSPORT SYSTEM PERMEASE PROTEIN DDPC-RELATED"/>
    <property type="match status" value="1"/>
</dbReference>
<evidence type="ECO:0000256" key="1">
    <source>
        <dbReference type="ARBA" id="ARBA00004651"/>
    </source>
</evidence>
<dbReference type="Pfam" id="PF00528">
    <property type="entry name" value="BPD_transp_1"/>
    <property type="match status" value="1"/>
</dbReference>
<dbReference type="CDD" id="cd06261">
    <property type="entry name" value="TM_PBP2"/>
    <property type="match status" value="1"/>
</dbReference>
<feature type="transmembrane region" description="Helical" evidence="7">
    <location>
        <begin position="145"/>
        <end position="168"/>
    </location>
</feature>
<evidence type="ECO:0000256" key="4">
    <source>
        <dbReference type="ARBA" id="ARBA00022692"/>
    </source>
</evidence>
<dbReference type="InterPro" id="IPR035906">
    <property type="entry name" value="MetI-like_sf"/>
</dbReference>
<keyword evidence="2 7" id="KW-0813">Transport</keyword>
<evidence type="ECO:0000313" key="9">
    <source>
        <dbReference type="EMBL" id="TDV44774.1"/>
    </source>
</evidence>
<evidence type="ECO:0000256" key="7">
    <source>
        <dbReference type="RuleBase" id="RU363032"/>
    </source>
</evidence>
<dbReference type="AlphaFoldDB" id="A0A4R7V757"/>
<gene>
    <name evidence="9" type="ORF">CLV71_11332</name>
</gene>
<feature type="transmembrane region" description="Helical" evidence="7">
    <location>
        <begin position="51"/>
        <end position="71"/>
    </location>
</feature>
<keyword evidence="6 7" id="KW-0472">Membrane</keyword>
<evidence type="ECO:0000256" key="2">
    <source>
        <dbReference type="ARBA" id="ARBA00022448"/>
    </source>
</evidence>
<evidence type="ECO:0000256" key="3">
    <source>
        <dbReference type="ARBA" id="ARBA00022475"/>
    </source>
</evidence>
<dbReference type="InterPro" id="IPR000515">
    <property type="entry name" value="MetI-like"/>
</dbReference>
<accession>A0A4R7V757</accession>
<comment type="caution">
    <text evidence="9">The sequence shown here is derived from an EMBL/GenBank/DDBJ whole genome shotgun (WGS) entry which is preliminary data.</text>
</comment>
<keyword evidence="3" id="KW-1003">Cell membrane</keyword>
<dbReference type="SUPFAM" id="SSF161098">
    <property type="entry name" value="MetI-like"/>
    <property type="match status" value="1"/>
</dbReference>
<dbReference type="Gene3D" id="1.10.3720.10">
    <property type="entry name" value="MetI-like"/>
    <property type="match status" value="1"/>
</dbReference>
<dbReference type="RefSeq" id="WP_208297822.1">
    <property type="nucleotide sequence ID" value="NZ_SOCP01000013.1"/>
</dbReference>
<keyword evidence="4 7" id="KW-0812">Transmembrane</keyword>
<keyword evidence="10" id="KW-1185">Reference proteome</keyword>
<dbReference type="PANTHER" id="PTHR43386">
    <property type="entry name" value="OLIGOPEPTIDE TRANSPORT SYSTEM PERMEASE PROTEIN APPC"/>
    <property type="match status" value="1"/>
</dbReference>
<dbReference type="EMBL" id="SOCP01000013">
    <property type="protein sequence ID" value="TDV44774.1"/>
    <property type="molecule type" value="Genomic_DNA"/>
</dbReference>
<dbReference type="PROSITE" id="PS50928">
    <property type="entry name" value="ABC_TM1"/>
    <property type="match status" value="1"/>
</dbReference>
<feature type="transmembrane region" description="Helical" evidence="7">
    <location>
        <begin position="112"/>
        <end position="133"/>
    </location>
</feature>
<sequence length="316" mass="33955">MTEPRADIADVEPTPVGAAASELATVPGVATIHAGPMRREALHFALRNKKLVGGLAVVVAFLLLALLGPFFTADDPLAYVGPQSAPPSGEYWFGTTTFGQDVFNEFVHGLRATFLVGSIAALIAGVVGMVVGFTSGYRGGMLDEILNMVTNIVLVLPVLAVLMVIAAYLDVRTVLSQSVIIGLFSWPWVARAVRAQTLSLRSREFVDLAKLSGAPVRRIIFREIAPNMASYLFMVVILLFGSAVLIAATLDFIGLGPSEGVSLGLMLNHAKQWSAMNLGLWWWFIPPGLAITTIVGSLYIMNVGLDEVFNPKLREM</sequence>